<accession>A0A1F7XX16</accession>
<organism evidence="4 5">
    <name type="scientific">Candidatus Woesebacteria bacterium RIFCSPHIGHO2_01_FULL_38_26b</name>
    <dbReference type="NCBI Taxonomy" id="1802491"/>
    <lineage>
        <taxon>Bacteria</taxon>
        <taxon>Candidatus Woeseibacteriota</taxon>
    </lineage>
</organism>
<dbReference type="EMBL" id="MGGD01000085">
    <property type="protein sequence ID" value="OGM18938.1"/>
    <property type="molecule type" value="Genomic_DNA"/>
</dbReference>
<evidence type="ECO:0000259" key="3">
    <source>
        <dbReference type="PROSITE" id="PS51462"/>
    </source>
</evidence>
<evidence type="ECO:0000313" key="4">
    <source>
        <dbReference type="EMBL" id="OGM18938.1"/>
    </source>
</evidence>
<feature type="non-terminal residue" evidence="4">
    <location>
        <position position="113"/>
    </location>
</feature>
<dbReference type="InterPro" id="IPR000086">
    <property type="entry name" value="NUDIX_hydrolase_dom"/>
</dbReference>
<dbReference type="CDD" id="cd04678">
    <property type="entry name" value="NUDIX_MTH2_Nudt15"/>
    <property type="match status" value="1"/>
</dbReference>
<dbReference type="Proteomes" id="UP000176741">
    <property type="component" value="Unassembled WGS sequence"/>
</dbReference>
<dbReference type="PANTHER" id="PTHR16099">
    <property type="entry name" value="8-OXO-DGTP DIPHOSPHATES NUDT15"/>
    <property type="match status" value="1"/>
</dbReference>
<evidence type="ECO:0000313" key="5">
    <source>
        <dbReference type="Proteomes" id="UP000176741"/>
    </source>
</evidence>
<reference evidence="4 5" key="1">
    <citation type="journal article" date="2016" name="Nat. Commun.">
        <title>Thousands of microbial genomes shed light on interconnected biogeochemical processes in an aquifer system.</title>
        <authorList>
            <person name="Anantharaman K."/>
            <person name="Brown C.T."/>
            <person name="Hug L.A."/>
            <person name="Sharon I."/>
            <person name="Castelle C.J."/>
            <person name="Probst A.J."/>
            <person name="Thomas B.C."/>
            <person name="Singh A."/>
            <person name="Wilkins M.J."/>
            <person name="Karaoz U."/>
            <person name="Brodie E.L."/>
            <person name="Williams K.H."/>
            <person name="Hubbard S.S."/>
            <person name="Banfield J.F."/>
        </authorList>
    </citation>
    <scope>NUCLEOTIDE SEQUENCE [LARGE SCALE GENOMIC DNA]</scope>
</reference>
<sequence length="113" mass="12681">MGKVPRVGIGVIILKSKKVLLLKRKNAHGSGSWAFVGGHLEYGETPEEGASREVSEEIGLNIKNPKAVAFTNDFFPKEKKHYITIFVVTKYDGSKFTINEPDKIEAVEWFEWG</sequence>
<dbReference type="AlphaFoldDB" id="A0A1F7XX16"/>
<gene>
    <name evidence="4" type="ORF">A2771_00370</name>
</gene>
<comment type="similarity">
    <text evidence="2">Belongs to the Nudix hydrolase family.</text>
</comment>
<name>A0A1F7XX16_9BACT</name>
<dbReference type="GO" id="GO:0035539">
    <property type="term" value="F:8-oxo-7,8-dihydrodeoxyguanosine triphosphate pyrophosphatase activity"/>
    <property type="evidence" value="ECO:0007669"/>
    <property type="project" value="TreeGrafter"/>
</dbReference>
<evidence type="ECO:0000256" key="1">
    <source>
        <dbReference type="ARBA" id="ARBA00022801"/>
    </source>
</evidence>
<dbReference type="InterPro" id="IPR015797">
    <property type="entry name" value="NUDIX_hydrolase-like_dom_sf"/>
</dbReference>
<proteinExistence type="inferred from homology"/>
<dbReference type="SUPFAM" id="SSF55811">
    <property type="entry name" value="Nudix"/>
    <property type="match status" value="1"/>
</dbReference>
<protein>
    <submittedName>
        <fullName evidence="4">DNA mismatch repair protein MutT</fullName>
    </submittedName>
</protein>
<dbReference type="PROSITE" id="PS51462">
    <property type="entry name" value="NUDIX"/>
    <property type="match status" value="1"/>
</dbReference>
<dbReference type="InterPro" id="IPR020476">
    <property type="entry name" value="Nudix_hydrolase"/>
</dbReference>
<evidence type="ECO:0000256" key="2">
    <source>
        <dbReference type="RuleBase" id="RU003476"/>
    </source>
</evidence>
<keyword evidence="1 2" id="KW-0378">Hydrolase</keyword>
<comment type="caution">
    <text evidence="4">The sequence shown here is derived from an EMBL/GenBank/DDBJ whole genome shotgun (WGS) entry which is preliminary data.</text>
</comment>
<dbReference type="GO" id="GO:0005829">
    <property type="term" value="C:cytosol"/>
    <property type="evidence" value="ECO:0007669"/>
    <property type="project" value="TreeGrafter"/>
</dbReference>
<dbReference type="InterPro" id="IPR020084">
    <property type="entry name" value="NUDIX_hydrolase_CS"/>
</dbReference>
<dbReference type="FunFam" id="3.90.79.10:FF:000060">
    <property type="entry name" value="Nudix hydrolase 1"/>
    <property type="match status" value="1"/>
</dbReference>
<dbReference type="PRINTS" id="PR00502">
    <property type="entry name" value="NUDIXFAMILY"/>
</dbReference>
<dbReference type="PANTHER" id="PTHR16099:SF5">
    <property type="entry name" value="NUCLEOTIDE TRIPHOSPHATE DIPHOSPHATASE NUDT15"/>
    <property type="match status" value="1"/>
</dbReference>
<dbReference type="Gene3D" id="3.90.79.10">
    <property type="entry name" value="Nucleoside Triphosphate Pyrophosphohydrolase"/>
    <property type="match status" value="1"/>
</dbReference>
<dbReference type="PROSITE" id="PS00893">
    <property type="entry name" value="NUDIX_BOX"/>
    <property type="match status" value="1"/>
</dbReference>
<dbReference type="GO" id="GO:0006203">
    <property type="term" value="P:dGTP catabolic process"/>
    <property type="evidence" value="ECO:0007669"/>
    <property type="project" value="TreeGrafter"/>
</dbReference>
<feature type="domain" description="Nudix hydrolase" evidence="3">
    <location>
        <begin position="4"/>
        <end position="113"/>
    </location>
</feature>
<dbReference type="Pfam" id="PF00293">
    <property type="entry name" value="NUDIX"/>
    <property type="match status" value="1"/>
</dbReference>